<feature type="region of interest" description="Disordered" evidence="1">
    <location>
        <begin position="52"/>
        <end position="83"/>
    </location>
</feature>
<protein>
    <submittedName>
        <fullName evidence="2">Uncharacterized protein</fullName>
    </submittedName>
</protein>
<feature type="compositionally biased region" description="Low complexity" evidence="1">
    <location>
        <begin position="58"/>
        <end position="69"/>
    </location>
</feature>
<dbReference type="Proteomes" id="UP001202479">
    <property type="component" value="Unassembled WGS sequence"/>
</dbReference>
<feature type="compositionally biased region" description="Gly residues" evidence="1">
    <location>
        <begin position="70"/>
        <end position="81"/>
    </location>
</feature>
<keyword evidence="3" id="KW-1185">Reference proteome</keyword>
<reference evidence="2" key="1">
    <citation type="journal article" date="2022" name="DNA Res.">
        <title>Genome analysis of five recently described species of the CUG-Ser clade uncovers Candida theae as a new hybrid lineage with pathogenic potential in the Candida parapsilosis species complex.</title>
        <authorList>
            <person name="Mixao V."/>
            <person name="Del Olmo V."/>
            <person name="Hegedusova E."/>
            <person name="Saus E."/>
            <person name="Pryszcz L."/>
            <person name="Cillingova A."/>
            <person name="Nosek J."/>
            <person name="Gabaldon T."/>
        </authorList>
    </citation>
    <scope>NUCLEOTIDE SEQUENCE</scope>
    <source>
        <strain evidence="2">CBS 10844</strain>
    </source>
</reference>
<dbReference type="SUPFAM" id="SSF52047">
    <property type="entry name" value="RNI-like"/>
    <property type="match status" value="1"/>
</dbReference>
<name>A0AAI9WVN1_9ASCO</name>
<proteinExistence type="predicted"/>
<comment type="caution">
    <text evidence="2">The sequence shown here is derived from an EMBL/GenBank/DDBJ whole genome shotgun (WGS) entry which is preliminary data.</text>
</comment>
<dbReference type="EMBL" id="JAHUZD010000150">
    <property type="protein sequence ID" value="KAI3402300.2"/>
    <property type="molecule type" value="Genomic_DNA"/>
</dbReference>
<organism evidence="2 3">
    <name type="scientific">Candida oxycetoniae</name>
    <dbReference type="NCBI Taxonomy" id="497107"/>
    <lineage>
        <taxon>Eukaryota</taxon>
        <taxon>Fungi</taxon>
        <taxon>Dikarya</taxon>
        <taxon>Ascomycota</taxon>
        <taxon>Saccharomycotina</taxon>
        <taxon>Pichiomycetes</taxon>
        <taxon>Debaryomycetaceae</taxon>
        <taxon>Candida/Lodderomyces clade</taxon>
        <taxon>Candida</taxon>
    </lineage>
</organism>
<accession>A0AAI9WVN1</accession>
<dbReference type="GeneID" id="73382483"/>
<evidence type="ECO:0000313" key="2">
    <source>
        <dbReference type="EMBL" id="KAI3402300.2"/>
    </source>
</evidence>
<gene>
    <name evidence="2" type="ORF">KGF56_004870</name>
</gene>
<dbReference type="AlphaFoldDB" id="A0AAI9WVN1"/>
<sequence length="463" mass="53132">MPKRIYTKSSRYKRRLLSDTIEQSEIVEHTSCLGHHLASLDSGDCKPSLSLPATKRVNGNGNRTTATANRGGGGGNRGGGSNVSFEERYRKIGNGKEMHFADSVVMKQQDPAYTWYSIPPCNGLDQIKAQEPKRVLSLRNLCLRHISKYSTGINSEVLQTLPWRFWKDIWLCILKDNMDSFDLYLEFAEFFSHFPDFQSHLVPHIHACTSRDFAIAKSKIPRSRLHRLETIYENISINDFLRKLQRAKALVFLEIVETHWSREDYFKLFSVPNLCCLSLYVNIDDLFLHNLGSCINVGQLSKLTFLKIKSTKVTNKGIVRFIRAIERPPYNLKCLLVEHKFNEKGWTLLDIEYKSTISNFQIGRALHSLQEQGLIDPGFKLHQSKIVDVMVLTGTSFESANNFNLSWQRRNNIGQIGKKGYLYIRRNHKSIIETDSSSCKAKNKPILKKKLMIETDAKTFFGM</sequence>
<evidence type="ECO:0000313" key="3">
    <source>
        <dbReference type="Proteomes" id="UP001202479"/>
    </source>
</evidence>
<evidence type="ECO:0000256" key="1">
    <source>
        <dbReference type="SAM" id="MobiDB-lite"/>
    </source>
</evidence>
<dbReference type="RefSeq" id="XP_049178049.1">
    <property type="nucleotide sequence ID" value="XM_049326353.1"/>
</dbReference>